<comment type="caution">
    <text evidence="12">The sequence shown here is derived from an EMBL/GenBank/DDBJ whole genome shotgun (WGS) entry which is preliminary data.</text>
</comment>
<dbReference type="EMBL" id="JAMXHT010000006">
    <property type="protein sequence ID" value="MCO5399706.1"/>
    <property type="molecule type" value="Genomic_DNA"/>
</dbReference>
<comment type="subunit">
    <text evidence="2">Homotrimer.</text>
</comment>
<keyword evidence="13" id="KW-1185">Reference proteome</keyword>
<keyword evidence="7" id="KW-0406">Ion transport</keyword>
<dbReference type="PANTHER" id="PTHR34501:SF9">
    <property type="entry name" value="MAJOR OUTER MEMBRANE PROTEIN P.IA"/>
    <property type="match status" value="1"/>
</dbReference>
<evidence type="ECO:0000256" key="4">
    <source>
        <dbReference type="ARBA" id="ARBA00022452"/>
    </source>
</evidence>
<evidence type="ECO:0000259" key="11">
    <source>
        <dbReference type="Pfam" id="PF13609"/>
    </source>
</evidence>
<feature type="domain" description="Porin" evidence="11">
    <location>
        <begin position="1"/>
        <end position="300"/>
    </location>
</feature>
<dbReference type="InterPro" id="IPR033900">
    <property type="entry name" value="Gram_neg_porin_domain"/>
</dbReference>
<sequence>MAHAQSNVTLSGLLGVGVSYTSNAGSVGKGLVQEGGTHAVPFIAMSGREVIDADTAAIFRVSKYVFLDSGTSTPFESYVGLSSARVGTLTLGSMYDLMADLVPFTSERYTSLLATHPGNLDRTVGNALNSTIKYKSPTYGGFQFGAMYGIGSAASTTNIGRVIGAEVSYTANPWQAVAVWESVNGVPYTPGTKLGVSQLYGINLTQTPNAAVFQNQNTGSVGVAYVNHGWRVMSNYSYTRLQALGDSATAQSIDVGAYKYVTSALRLGGGYSYTKLESYKWNQLHAHADYALSKRTSLYVLGVLQIAGSGQRAVMRNQPVAAGPRQAVLETGITHLF</sequence>
<dbReference type="Proteomes" id="UP001162811">
    <property type="component" value="Unassembled WGS sequence"/>
</dbReference>
<evidence type="ECO:0000256" key="1">
    <source>
        <dbReference type="ARBA" id="ARBA00004571"/>
    </source>
</evidence>
<evidence type="ECO:0000256" key="10">
    <source>
        <dbReference type="ARBA" id="ARBA00023237"/>
    </source>
</evidence>
<keyword evidence="5" id="KW-0812">Transmembrane</keyword>
<keyword evidence="10" id="KW-0998">Cell outer membrane</keyword>
<keyword evidence="8" id="KW-0626">Porin</keyword>
<keyword evidence="6" id="KW-0732">Signal</keyword>
<comment type="subcellular location">
    <subcellularLocation>
        <location evidence="1">Cell outer membrane</location>
        <topology evidence="1">Multi-pass membrane protein</topology>
    </subcellularLocation>
</comment>
<evidence type="ECO:0000313" key="12">
    <source>
        <dbReference type="EMBL" id="MCO5399706.1"/>
    </source>
</evidence>
<evidence type="ECO:0000256" key="3">
    <source>
        <dbReference type="ARBA" id="ARBA00022448"/>
    </source>
</evidence>
<dbReference type="Gene3D" id="2.40.160.10">
    <property type="entry name" value="Porin"/>
    <property type="match status" value="1"/>
</dbReference>
<reference evidence="12" key="2">
    <citation type="journal article" date="2023" name="Front. Microbiol.">
        <title>Ralstonia chuxiongensis sp. nov., Ralstonia mojiangensis sp. nov., and Ralstonia soli sp. nov., isolated from tobacco fields, are three novel species in the family Burkholderiaceae.</title>
        <authorList>
            <person name="Lu C.H."/>
            <person name="Zhang Y.Y."/>
            <person name="Jiang N."/>
            <person name="Chen W."/>
            <person name="Shao X."/>
            <person name="Zhao Z.M."/>
            <person name="Lu W.L."/>
            <person name="Hu X."/>
            <person name="Xi Y.X."/>
            <person name="Zou S.Y."/>
            <person name="Wei Q.J."/>
            <person name="Lin Z.L."/>
            <person name="Gong L."/>
            <person name="Gai X.T."/>
            <person name="Zhang L.Q."/>
            <person name="Li J.Y."/>
            <person name="Jin Y."/>
            <person name="Xia Z.Y."/>
        </authorList>
    </citation>
    <scope>NUCLEOTIDE SEQUENCE</scope>
    <source>
        <strain evidence="12">21MJYT02-11</strain>
    </source>
</reference>
<accession>A0ABT1AN31</accession>
<dbReference type="PANTHER" id="PTHR34501">
    <property type="entry name" value="PROTEIN YDDL-RELATED"/>
    <property type="match status" value="1"/>
</dbReference>
<gene>
    <name evidence="12" type="ORF">NG900_16015</name>
</gene>
<keyword evidence="9" id="KW-0472">Membrane</keyword>
<evidence type="ECO:0000256" key="8">
    <source>
        <dbReference type="ARBA" id="ARBA00023114"/>
    </source>
</evidence>
<reference evidence="12" key="1">
    <citation type="submission" date="2022-06" db="EMBL/GenBank/DDBJ databases">
        <authorList>
            <person name="Lu C.-H."/>
        </authorList>
    </citation>
    <scope>NUCLEOTIDE SEQUENCE</scope>
    <source>
        <strain evidence="12">21MJYT02-11</strain>
    </source>
</reference>
<dbReference type="SUPFAM" id="SSF56935">
    <property type="entry name" value="Porins"/>
    <property type="match status" value="1"/>
</dbReference>
<evidence type="ECO:0000256" key="9">
    <source>
        <dbReference type="ARBA" id="ARBA00023136"/>
    </source>
</evidence>
<organism evidence="12 13">
    <name type="scientific">Ralstonia soli</name>
    <dbReference type="NCBI Taxonomy" id="2953896"/>
    <lineage>
        <taxon>Bacteria</taxon>
        <taxon>Pseudomonadati</taxon>
        <taxon>Pseudomonadota</taxon>
        <taxon>Betaproteobacteria</taxon>
        <taxon>Burkholderiales</taxon>
        <taxon>Burkholderiaceae</taxon>
        <taxon>Ralstonia</taxon>
    </lineage>
</organism>
<dbReference type="InterPro" id="IPR023614">
    <property type="entry name" value="Porin_dom_sf"/>
</dbReference>
<keyword evidence="3" id="KW-0813">Transport</keyword>
<evidence type="ECO:0000256" key="2">
    <source>
        <dbReference type="ARBA" id="ARBA00011233"/>
    </source>
</evidence>
<evidence type="ECO:0000313" key="13">
    <source>
        <dbReference type="Proteomes" id="UP001162811"/>
    </source>
</evidence>
<dbReference type="InterPro" id="IPR050298">
    <property type="entry name" value="Gram-neg_bact_OMP"/>
</dbReference>
<dbReference type="CDD" id="cd00342">
    <property type="entry name" value="gram_neg_porins"/>
    <property type="match status" value="1"/>
</dbReference>
<dbReference type="Pfam" id="PF13609">
    <property type="entry name" value="Porin_4"/>
    <property type="match status" value="1"/>
</dbReference>
<evidence type="ECO:0000256" key="5">
    <source>
        <dbReference type="ARBA" id="ARBA00022692"/>
    </source>
</evidence>
<evidence type="ECO:0000256" key="7">
    <source>
        <dbReference type="ARBA" id="ARBA00023065"/>
    </source>
</evidence>
<proteinExistence type="predicted"/>
<protein>
    <submittedName>
        <fullName evidence="12">Porin</fullName>
    </submittedName>
</protein>
<name>A0ABT1AN31_9RALS</name>
<evidence type="ECO:0000256" key="6">
    <source>
        <dbReference type="ARBA" id="ARBA00022729"/>
    </source>
</evidence>
<keyword evidence="4" id="KW-1134">Transmembrane beta strand</keyword>